<organism evidence="2 3">
    <name type="scientific">Methylobacterium hispanicum</name>
    <dbReference type="NCBI Taxonomy" id="270350"/>
    <lineage>
        <taxon>Bacteria</taxon>
        <taxon>Pseudomonadati</taxon>
        <taxon>Pseudomonadota</taxon>
        <taxon>Alphaproteobacteria</taxon>
        <taxon>Hyphomicrobiales</taxon>
        <taxon>Methylobacteriaceae</taxon>
        <taxon>Methylobacterium</taxon>
    </lineage>
</organism>
<dbReference type="AlphaFoldDB" id="A0AAV4ZVF8"/>
<feature type="region of interest" description="Disordered" evidence="1">
    <location>
        <begin position="1"/>
        <end position="33"/>
    </location>
</feature>
<dbReference type="EMBL" id="BPQO01000038">
    <property type="protein sequence ID" value="GJD92172.1"/>
    <property type="molecule type" value="Genomic_DNA"/>
</dbReference>
<evidence type="ECO:0008006" key="4">
    <source>
        <dbReference type="Google" id="ProtNLM"/>
    </source>
</evidence>
<dbReference type="PANTHER" id="PTHR31757">
    <property type="entry name" value="SLL0781 PROTEIN"/>
    <property type="match status" value="1"/>
</dbReference>
<dbReference type="PANTHER" id="PTHR31757:SF0">
    <property type="entry name" value="SLL0781 PROTEIN"/>
    <property type="match status" value="1"/>
</dbReference>
<reference evidence="2" key="2">
    <citation type="submission" date="2021-08" db="EMBL/GenBank/DDBJ databases">
        <authorList>
            <person name="Tani A."/>
            <person name="Ola A."/>
            <person name="Ogura Y."/>
            <person name="Katsura K."/>
            <person name="Hayashi T."/>
        </authorList>
    </citation>
    <scope>NUCLEOTIDE SEQUENCE</scope>
    <source>
        <strain evidence="2">DSM 16372</strain>
    </source>
</reference>
<reference evidence="2" key="1">
    <citation type="journal article" date="2016" name="Front. Microbiol.">
        <title>Genome Sequence of the Piezophilic, Mesophilic Sulfate-Reducing Bacterium Desulfovibrio indicus J2T.</title>
        <authorList>
            <person name="Cao J."/>
            <person name="Maignien L."/>
            <person name="Shao Z."/>
            <person name="Alain K."/>
            <person name="Jebbar M."/>
        </authorList>
    </citation>
    <scope>NUCLEOTIDE SEQUENCE</scope>
    <source>
        <strain evidence="2">DSM 16372</strain>
    </source>
</reference>
<name>A0AAV4ZVF8_9HYPH</name>
<evidence type="ECO:0000256" key="1">
    <source>
        <dbReference type="SAM" id="MobiDB-lite"/>
    </source>
</evidence>
<dbReference type="Pfam" id="PF07080">
    <property type="entry name" value="DUF1348"/>
    <property type="match status" value="1"/>
</dbReference>
<sequence length="178" mass="20966">MAEGPGPPTALSIRFHPENPEEKPMSRPPLPPFTEESAIEKVRLAEDGWNSRDPAKVALAYTTDTRWRNRAEFVSSRDEAQAFLTRKWNRELDYRLIKELWAFTGNRIAVRYAYEYRDDSGQWFRAYGNENWEFAEDGLMRARHASINEHAIREEDRKFRWPLGRRPDDHPGLSHFGF</sequence>
<comment type="caution">
    <text evidence="2">The sequence shown here is derived from an EMBL/GenBank/DDBJ whole genome shotgun (WGS) entry which is preliminary data.</text>
</comment>
<feature type="compositionally biased region" description="Basic and acidic residues" evidence="1">
    <location>
        <begin position="15"/>
        <end position="25"/>
    </location>
</feature>
<dbReference type="InterPro" id="IPR009783">
    <property type="entry name" value="DUF1348"/>
</dbReference>
<dbReference type="Proteomes" id="UP001055247">
    <property type="component" value="Unassembled WGS sequence"/>
</dbReference>
<protein>
    <recommendedName>
        <fullName evidence="4">50S ribosomal protein L21</fullName>
    </recommendedName>
</protein>
<evidence type="ECO:0000313" key="2">
    <source>
        <dbReference type="EMBL" id="GJD92172.1"/>
    </source>
</evidence>
<dbReference type="InterPro" id="IPR032710">
    <property type="entry name" value="NTF2-like_dom_sf"/>
</dbReference>
<dbReference type="Gene3D" id="3.10.450.50">
    <property type="match status" value="1"/>
</dbReference>
<dbReference type="SUPFAM" id="SSF54427">
    <property type="entry name" value="NTF2-like"/>
    <property type="match status" value="1"/>
</dbReference>
<evidence type="ECO:0000313" key="3">
    <source>
        <dbReference type="Proteomes" id="UP001055247"/>
    </source>
</evidence>
<gene>
    <name evidence="2" type="ORF">BHAOGJBA_5725</name>
</gene>
<keyword evidence="3" id="KW-1185">Reference proteome</keyword>
<proteinExistence type="predicted"/>
<accession>A0AAV4ZVF8</accession>